<keyword evidence="3" id="KW-1185">Reference proteome</keyword>
<protein>
    <submittedName>
        <fullName evidence="2">Multicopper oxidase type 3</fullName>
    </submittedName>
</protein>
<organism evidence="2 3">
    <name type="scientific">Paenibacillus curdlanolyticus YK9</name>
    <dbReference type="NCBI Taxonomy" id="717606"/>
    <lineage>
        <taxon>Bacteria</taxon>
        <taxon>Bacillati</taxon>
        <taxon>Bacillota</taxon>
        <taxon>Bacilli</taxon>
        <taxon>Bacillales</taxon>
        <taxon>Paenibacillaceae</taxon>
        <taxon>Paenibacillus</taxon>
    </lineage>
</organism>
<name>E0I832_9BACL</name>
<feature type="transmembrane region" description="Helical" evidence="1">
    <location>
        <begin position="154"/>
        <end position="175"/>
    </location>
</feature>
<feature type="transmembrane region" description="Helical" evidence="1">
    <location>
        <begin position="46"/>
        <end position="68"/>
    </location>
</feature>
<evidence type="ECO:0000313" key="3">
    <source>
        <dbReference type="Proteomes" id="UP000005387"/>
    </source>
</evidence>
<dbReference type="Proteomes" id="UP000005387">
    <property type="component" value="Unassembled WGS sequence"/>
</dbReference>
<dbReference type="RefSeq" id="WP_006037794.1">
    <property type="nucleotide sequence ID" value="NZ_AEDD01000004.1"/>
</dbReference>
<gene>
    <name evidence="2" type="ORF">PaecuDRAFT_1783</name>
</gene>
<evidence type="ECO:0000313" key="2">
    <source>
        <dbReference type="EMBL" id="EFM11337.1"/>
    </source>
</evidence>
<sequence>MYRTLFGIELGLLSLLAILAWVGGIKTFRLVRAGSAGQMARRTRRLIAWAAYASLAAGAIAAAALMLAADMAPHLWLDWLGLHLPLAILPMAALWLVTAPRLRMLRAKARELDGALPYELRAEAAKPVVVLPFQAVALGALTELYLALAAPVSLRFMDVLAPLLVYGSALGWLYVRNHRRWRKASELSALMRYQLWGGRFMQKKGAA</sequence>
<keyword evidence="1" id="KW-0812">Transmembrane</keyword>
<dbReference type="AlphaFoldDB" id="E0I832"/>
<feature type="transmembrane region" description="Helical" evidence="1">
    <location>
        <begin position="128"/>
        <end position="148"/>
    </location>
</feature>
<reference evidence="2 3" key="1">
    <citation type="submission" date="2010-07" db="EMBL/GenBank/DDBJ databases">
        <title>The draft genome of Paenibacillus curdlanolyticus YK9.</title>
        <authorList>
            <consortium name="US DOE Joint Genome Institute (JGI-PGF)"/>
            <person name="Lucas S."/>
            <person name="Copeland A."/>
            <person name="Lapidus A."/>
            <person name="Cheng J.-F."/>
            <person name="Bruce D."/>
            <person name="Goodwin L."/>
            <person name="Pitluck S."/>
            <person name="Land M.L."/>
            <person name="Hauser L."/>
            <person name="Chang Y.-J."/>
            <person name="Jeffries C."/>
            <person name="Anderson I.J."/>
            <person name="Johnson E."/>
            <person name="Loganathan U."/>
            <person name="Mulhopadhyay B."/>
            <person name="Kyrpides N."/>
            <person name="Woyke T.J."/>
        </authorList>
    </citation>
    <scope>NUCLEOTIDE SEQUENCE [LARGE SCALE GENOMIC DNA]</scope>
    <source>
        <strain evidence="2 3">YK9</strain>
    </source>
</reference>
<dbReference type="STRING" id="717606.PaecuDRAFT_1783"/>
<keyword evidence="1" id="KW-1133">Transmembrane helix</keyword>
<keyword evidence="1" id="KW-0472">Membrane</keyword>
<feature type="transmembrane region" description="Helical" evidence="1">
    <location>
        <begin position="6"/>
        <end position="25"/>
    </location>
</feature>
<evidence type="ECO:0000256" key="1">
    <source>
        <dbReference type="SAM" id="Phobius"/>
    </source>
</evidence>
<proteinExistence type="predicted"/>
<accession>E0I832</accession>
<dbReference type="EMBL" id="AEDD01000004">
    <property type="protein sequence ID" value="EFM11337.1"/>
    <property type="molecule type" value="Genomic_DNA"/>
</dbReference>
<dbReference type="OrthoDB" id="9757546at2"/>
<feature type="transmembrane region" description="Helical" evidence="1">
    <location>
        <begin position="80"/>
        <end position="98"/>
    </location>
</feature>